<name>Q1CXD2_MYXXD</name>
<dbReference type="STRING" id="246197.MXAN_6824"/>
<keyword evidence="4" id="KW-1185">Reference proteome</keyword>
<dbReference type="AlphaFoldDB" id="Q1CXD2"/>
<sequence>MDSSMWRFALLLCLTSACAGPSVTTVRPEQPVPVPPPAAKVPPPPTPTGPFARELAPLPRQRVSSAEGIFTAEVEATSAPRLTRHEGSTRLEIPLGTEAALSCFVYERPIDAAGAVLAVAKAAQGHKGVTVRSMAPTEVTVVADAPVMFVDVDYEVVASGDSVSAGRLKLMVSASPELPLLCAHDEPGYARTFHRVTTGLAATLKVPGPARTPARTKALRVLKLDGRLAGFDWRTEQRLEGGSRRTEVSTSLLLPGATNGPHAEDRTITTVTDEEGRLKEQRHAHAEDGRLTLQVTLRREREPQPPTRAAPETAYRYEGRQGSRALKGTFTSKRGLATEDTVHDTVRDVLRPGGPAEAVLDVYRPADVPSAPTELVLRRVPSAGPRALTLTTGDATEEARAAESGTLEWTKRALPEGQLTSELIHGSPPP</sequence>
<dbReference type="HOGENOM" id="CLU_663614_0_0_7"/>
<reference evidence="3 4" key="1">
    <citation type="journal article" date="2006" name="Proc. Natl. Acad. Sci. U.S.A.">
        <title>Evolution of sensory complexity recorded in a myxobacterial genome.</title>
        <authorList>
            <person name="Goldman B.S."/>
            <person name="Nierman W.C."/>
            <person name="Kaiser D."/>
            <person name="Slater S.C."/>
            <person name="Durkin A.S."/>
            <person name="Eisen J.A."/>
            <person name="Ronning C.M."/>
            <person name="Barbazuk W.B."/>
            <person name="Blanchard M."/>
            <person name="Field C."/>
            <person name="Halling C."/>
            <person name="Hinkle G."/>
            <person name="Iartchuk O."/>
            <person name="Kim H.S."/>
            <person name="Mackenzie C."/>
            <person name="Madupu R."/>
            <person name="Miller N."/>
            <person name="Shvartsbeyn A."/>
            <person name="Sullivan S.A."/>
            <person name="Vaudin M."/>
            <person name="Wiegand R."/>
            <person name="Kaplan H.B."/>
        </authorList>
    </citation>
    <scope>NUCLEOTIDE SEQUENCE [LARGE SCALE GENOMIC DNA]</scope>
    <source>
        <strain evidence="4">DK1622</strain>
    </source>
</reference>
<proteinExistence type="predicted"/>
<evidence type="ECO:0000313" key="3">
    <source>
        <dbReference type="EMBL" id="ABF87583.1"/>
    </source>
</evidence>
<dbReference type="PROSITE" id="PS51257">
    <property type="entry name" value="PROKAR_LIPOPROTEIN"/>
    <property type="match status" value="1"/>
</dbReference>
<keyword evidence="2" id="KW-0732">Signal</keyword>
<feature type="region of interest" description="Disordered" evidence="1">
    <location>
        <begin position="388"/>
        <end position="430"/>
    </location>
</feature>
<dbReference type="OrthoDB" id="5513970at2"/>
<dbReference type="EnsemblBacteria" id="ABF87583">
    <property type="protein sequence ID" value="ABF87583"/>
    <property type="gene ID" value="MXAN_6824"/>
</dbReference>
<feature type="signal peptide" evidence="2">
    <location>
        <begin position="1"/>
        <end position="19"/>
    </location>
</feature>
<protein>
    <submittedName>
        <fullName evidence="3">Lipoprotein</fullName>
    </submittedName>
</protein>
<dbReference type="KEGG" id="mxa:MXAN_6824"/>
<gene>
    <name evidence="3" type="ordered locus">MXAN_6824</name>
</gene>
<dbReference type="EMBL" id="CP000113">
    <property type="protein sequence ID" value="ABF87583.1"/>
    <property type="molecule type" value="Genomic_DNA"/>
</dbReference>
<evidence type="ECO:0000256" key="2">
    <source>
        <dbReference type="SAM" id="SignalP"/>
    </source>
</evidence>
<keyword evidence="3" id="KW-0449">Lipoprotein</keyword>
<organism evidence="3 4">
    <name type="scientific">Myxococcus xanthus (strain DK1622)</name>
    <dbReference type="NCBI Taxonomy" id="246197"/>
    <lineage>
        <taxon>Bacteria</taxon>
        <taxon>Pseudomonadati</taxon>
        <taxon>Myxococcota</taxon>
        <taxon>Myxococcia</taxon>
        <taxon>Myxococcales</taxon>
        <taxon>Cystobacterineae</taxon>
        <taxon>Myxococcaceae</taxon>
        <taxon>Myxococcus</taxon>
    </lineage>
</organism>
<evidence type="ECO:0000256" key="1">
    <source>
        <dbReference type="SAM" id="MobiDB-lite"/>
    </source>
</evidence>
<accession>Q1CXD2</accession>
<evidence type="ECO:0000313" key="4">
    <source>
        <dbReference type="Proteomes" id="UP000002402"/>
    </source>
</evidence>
<dbReference type="Proteomes" id="UP000002402">
    <property type="component" value="Chromosome"/>
</dbReference>
<feature type="chain" id="PRO_5004187722" evidence="2">
    <location>
        <begin position="20"/>
        <end position="430"/>
    </location>
</feature>